<sequence length="175" mass="19162">MSEVSIARCRGLWRRTLLVGADGTRDTGTDVVWLQGLTRYVDSRGFAGTLTQNSDVFSWHRDVDVEPGELPDAGRMRWEADTLVETGVHETYEEHWVRECGATEPAGALLLSAGSRAPAVLVRVGGLIGWATAAGARIEHVRHGDWQVHDDSHGAHVIADGQRWAVVTREGDVEL</sequence>
<dbReference type="PATRIC" id="fig|1800.3.peg.2022"/>
<evidence type="ECO:0000313" key="1">
    <source>
        <dbReference type="EMBL" id="KMO80967.1"/>
    </source>
</evidence>
<dbReference type="OrthoDB" id="4774648at2"/>
<reference evidence="1 2" key="1">
    <citation type="journal article" date="2015" name="Genome Biol. Evol.">
        <title>Characterization of Three Mycobacterium spp. with Potential Use in Bioremediation by Genome Sequencing and Comparative Genomics.</title>
        <authorList>
            <person name="Das S."/>
            <person name="Pettersson B.M."/>
            <person name="Behra P.R."/>
            <person name="Ramesh M."/>
            <person name="Dasgupta S."/>
            <person name="Bhattacharya A."/>
            <person name="Kirsebom L.A."/>
        </authorList>
    </citation>
    <scope>NUCLEOTIDE SEQUENCE [LARGE SCALE GENOMIC DNA]</scope>
    <source>
        <strain evidence="1 2">DSM 44219</strain>
    </source>
</reference>
<dbReference type="RefSeq" id="WP_048418055.1">
    <property type="nucleotide sequence ID" value="NZ_JYNX01000032.1"/>
</dbReference>
<comment type="caution">
    <text evidence="1">The sequence shown here is derived from an EMBL/GenBank/DDBJ whole genome shotgun (WGS) entry which is preliminary data.</text>
</comment>
<protein>
    <submittedName>
        <fullName evidence="1">Uncharacterized protein</fullName>
    </submittedName>
</protein>
<proteinExistence type="predicted"/>
<organism evidence="1 2">
    <name type="scientific">Mycolicibacterium chubuense</name>
    <name type="common">Mycobacterium chubuense</name>
    <dbReference type="NCBI Taxonomy" id="1800"/>
    <lineage>
        <taxon>Bacteria</taxon>
        <taxon>Bacillati</taxon>
        <taxon>Actinomycetota</taxon>
        <taxon>Actinomycetes</taxon>
        <taxon>Mycobacteriales</taxon>
        <taxon>Mycobacteriaceae</taxon>
        <taxon>Mycolicibacterium</taxon>
    </lineage>
</organism>
<accession>A0A0J6WGW5</accession>
<evidence type="ECO:0000313" key="2">
    <source>
        <dbReference type="Proteomes" id="UP000036176"/>
    </source>
</evidence>
<dbReference type="EMBL" id="JYNX01000032">
    <property type="protein sequence ID" value="KMO80967.1"/>
    <property type="molecule type" value="Genomic_DNA"/>
</dbReference>
<name>A0A0J6WGW5_MYCCU</name>
<gene>
    <name evidence="1" type="ORF">MCHUDSM44219_02017</name>
</gene>
<keyword evidence="2" id="KW-1185">Reference proteome</keyword>
<dbReference type="Proteomes" id="UP000036176">
    <property type="component" value="Unassembled WGS sequence"/>
</dbReference>
<dbReference type="AlphaFoldDB" id="A0A0J6WGW5"/>